<evidence type="ECO:0000313" key="2">
    <source>
        <dbReference type="EMBL" id="RZQ61697.1"/>
    </source>
</evidence>
<keyword evidence="2" id="KW-0503">Monooxygenase</keyword>
<dbReference type="InterPro" id="IPR051704">
    <property type="entry name" value="FAD_aromatic-hydroxylase"/>
</dbReference>
<dbReference type="Pfam" id="PF01494">
    <property type="entry name" value="FAD_binding_3"/>
    <property type="match status" value="1"/>
</dbReference>
<name>A0A4Q7J3Z0_9PSEU</name>
<comment type="caution">
    <text evidence="2">The sequence shown here is derived from an EMBL/GenBank/DDBJ whole genome shotgun (WGS) entry which is preliminary data.</text>
</comment>
<dbReference type="InterPro" id="IPR036188">
    <property type="entry name" value="FAD/NAD-bd_sf"/>
</dbReference>
<dbReference type="InterPro" id="IPR002938">
    <property type="entry name" value="FAD-bd"/>
</dbReference>
<dbReference type="Gene3D" id="3.30.9.10">
    <property type="entry name" value="D-Amino Acid Oxidase, subunit A, domain 2"/>
    <property type="match status" value="1"/>
</dbReference>
<reference evidence="2 3" key="1">
    <citation type="submission" date="2019-02" db="EMBL/GenBank/DDBJ databases">
        <title>Draft genome sequence of Amycolatopsis sp. 8-3EHSu isolated from roots of Suaeda maritima.</title>
        <authorList>
            <person name="Duangmal K."/>
            <person name="Chantavorakit T."/>
        </authorList>
    </citation>
    <scope>NUCLEOTIDE SEQUENCE [LARGE SCALE GENOMIC DNA]</scope>
    <source>
        <strain evidence="2 3">8-3EHSu</strain>
    </source>
</reference>
<dbReference type="GO" id="GO:0004497">
    <property type="term" value="F:monooxygenase activity"/>
    <property type="evidence" value="ECO:0007669"/>
    <property type="project" value="UniProtKB-KW"/>
</dbReference>
<proteinExistence type="predicted"/>
<dbReference type="Proteomes" id="UP000292003">
    <property type="component" value="Unassembled WGS sequence"/>
</dbReference>
<dbReference type="SUPFAM" id="SSF51905">
    <property type="entry name" value="FAD/NAD(P)-binding domain"/>
    <property type="match status" value="1"/>
</dbReference>
<evidence type="ECO:0000259" key="1">
    <source>
        <dbReference type="Pfam" id="PF01494"/>
    </source>
</evidence>
<dbReference type="PANTHER" id="PTHR46865">
    <property type="entry name" value="OXIDOREDUCTASE-RELATED"/>
    <property type="match status" value="1"/>
</dbReference>
<dbReference type="EMBL" id="SFCC01000011">
    <property type="protein sequence ID" value="RZQ61697.1"/>
    <property type="molecule type" value="Genomic_DNA"/>
</dbReference>
<keyword evidence="2" id="KW-0560">Oxidoreductase</keyword>
<dbReference type="Gene3D" id="3.50.50.60">
    <property type="entry name" value="FAD/NAD(P)-binding domain"/>
    <property type="match status" value="1"/>
</dbReference>
<protein>
    <submittedName>
        <fullName evidence="2">FAD-binding monooxygenase</fullName>
    </submittedName>
</protein>
<evidence type="ECO:0000313" key="3">
    <source>
        <dbReference type="Proteomes" id="UP000292003"/>
    </source>
</evidence>
<accession>A0A4Q7J3Z0</accession>
<dbReference type="GO" id="GO:0071949">
    <property type="term" value="F:FAD binding"/>
    <property type="evidence" value="ECO:0007669"/>
    <property type="project" value="InterPro"/>
</dbReference>
<organism evidence="2 3">
    <name type="scientific">Amycolatopsis suaedae</name>
    <dbReference type="NCBI Taxonomy" id="2510978"/>
    <lineage>
        <taxon>Bacteria</taxon>
        <taxon>Bacillati</taxon>
        <taxon>Actinomycetota</taxon>
        <taxon>Actinomycetes</taxon>
        <taxon>Pseudonocardiales</taxon>
        <taxon>Pseudonocardiaceae</taxon>
        <taxon>Amycolatopsis</taxon>
    </lineage>
</organism>
<gene>
    <name evidence="2" type="ORF">EWH70_22320</name>
</gene>
<sequence length="403" mass="43950">MSNVLISGAGIAGPALAYWLHRHGFRPTVVERAAEPRRGGQAVDLRGVARDVVERMGILDLVRERHTGVRGTYQVDDRDRPVLTWPADLLGDSGGIIAEIEILRSDLARILREATPDGVEYVFGDTVTGLVEDADGVNVTFAHGPARRFDLVVGADGVRSTVRNLAFGPDTGFLTDNGYYTAVFTTRSPVDLGGWQRMHNLVGSRMAGLYPVGDGDEARAVMMFACPPIPHDRRDVVAQRRIVADAFADAGWLVPELLNQMSRASDFYFDRSERVSVDRWWRGRVTLLGDSLSGGSVGMGTSMAIVGAYVLAGELAAAGGDHEVAFPRYQSALAEYVRENQKPMPGGLKAFLPRTRPGIALRNLVSRAMLAGPWRGMVTGMQAKSEAVTLRDYEGRLTTRNRR</sequence>
<dbReference type="PRINTS" id="PR00420">
    <property type="entry name" value="RNGMNOXGNASE"/>
</dbReference>
<dbReference type="PANTHER" id="PTHR46865:SF2">
    <property type="entry name" value="MONOOXYGENASE"/>
    <property type="match status" value="1"/>
</dbReference>
<keyword evidence="3" id="KW-1185">Reference proteome</keyword>
<dbReference type="RefSeq" id="WP_130477429.1">
    <property type="nucleotide sequence ID" value="NZ_SFCC01000011.1"/>
</dbReference>
<dbReference type="AlphaFoldDB" id="A0A4Q7J3Z0"/>
<feature type="domain" description="FAD-binding" evidence="1">
    <location>
        <begin position="3"/>
        <end position="318"/>
    </location>
</feature>
<dbReference type="OrthoDB" id="3356051at2"/>